<dbReference type="AlphaFoldDB" id="A0ABD5ZX74"/>
<dbReference type="EMBL" id="JBHTAT010000001">
    <property type="protein sequence ID" value="MFC7254643.1"/>
    <property type="molecule type" value="Genomic_DNA"/>
</dbReference>
<dbReference type="RefSeq" id="WP_379702840.1">
    <property type="nucleotide sequence ID" value="NZ_JBHTAT010000001.1"/>
</dbReference>
<sequence length="174" mass="17904">MSTVVGVACAGGVVLAGDRVVASEGRVRTRSRRHVRDFESLGVAVVCRDVEGFVDRLDTEIRAYRTARGTPRIDAAARLVGDAAADFDAVVLVTARDDEGCPRLRSVDPDGGVTEAEIAALGSGAAVALGGLEAGHDPEATLDDAATLARDAITAAAERDTGTGAEVDTYRLPA</sequence>
<dbReference type="InterPro" id="IPR023333">
    <property type="entry name" value="Proteasome_suB-type"/>
</dbReference>
<proteinExistence type="predicted"/>
<dbReference type="Gene3D" id="3.60.20.10">
    <property type="entry name" value="Glutamine Phosphoribosylpyrophosphate, subunit 1, domain 1"/>
    <property type="match status" value="1"/>
</dbReference>
<dbReference type="PANTHER" id="PTHR32194">
    <property type="entry name" value="METALLOPROTEASE TLDD"/>
    <property type="match status" value="1"/>
</dbReference>
<dbReference type="GO" id="GO:0006508">
    <property type="term" value="P:proteolysis"/>
    <property type="evidence" value="ECO:0007669"/>
    <property type="project" value="UniProtKB-KW"/>
</dbReference>
<dbReference type="GeneID" id="96952962"/>
<evidence type="ECO:0000256" key="2">
    <source>
        <dbReference type="ARBA" id="ARBA00022670"/>
    </source>
</evidence>
<gene>
    <name evidence="4" type="ORF">ACFQKE_04890</name>
</gene>
<dbReference type="Proteomes" id="UP001596434">
    <property type="component" value="Unassembled WGS sequence"/>
</dbReference>
<dbReference type="GO" id="GO:0004175">
    <property type="term" value="F:endopeptidase activity"/>
    <property type="evidence" value="ECO:0007669"/>
    <property type="project" value="UniProtKB-ARBA"/>
</dbReference>
<keyword evidence="5" id="KW-1185">Reference proteome</keyword>
<keyword evidence="1" id="KW-0963">Cytoplasm</keyword>
<keyword evidence="3" id="KW-0378">Hydrolase</keyword>
<dbReference type="PANTHER" id="PTHR32194:SF0">
    <property type="entry name" value="ATP-DEPENDENT PROTEASE SUBUNIT HSLV"/>
    <property type="match status" value="1"/>
</dbReference>
<name>A0ABD5ZX74_9EURY</name>
<dbReference type="Pfam" id="PF00227">
    <property type="entry name" value="Proteasome"/>
    <property type="match status" value="1"/>
</dbReference>
<evidence type="ECO:0000313" key="4">
    <source>
        <dbReference type="EMBL" id="MFC7254643.1"/>
    </source>
</evidence>
<organism evidence="4 5">
    <name type="scientific">Haloplanus litoreus</name>
    <dbReference type="NCBI Taxonomy" id="767515"/>
    <lineage>
        <taxon>Archaea</taxon>
        <taxon>Methanobacteriati</taxon>
        <taxon>Methanobacteriota</taxon>
        <taxon>Stenosarchaea group</taxon>
        <taxon>Halobacteria</taxon>
        <taxon>Halobacteriales</taxon>
        <taxon>Haloferacaceae</taxon>
        <taxon>Haloplanus</taxon>
    </lineage>
</organism>
<comment type="caution">
    <text evidence="4">The sequence shown here is derived from an EMBL/GenBank/DDBJ whole genome shotgun (WGS) entry which is preliminary data.</text>
</comment>
<keyword evidence="2" id="KW-0645">Protease</keyword>
<evidence type="ECO:0000313" key="5">
    <source>
        <dbReference type="Proteomes" id="UP001596434"/>
    </source>
</evidence>
<dbReference type="InterPro" id="IPR001353">
    <property type="entry name" value="Proteasome_sua/b"/>
</dbReference>
<evidence type="ECO:0000256" key="3">
    <source>
        <dbReference type="ARBA" id="ARBA00022801"/>
    </source>
</evidence>
<accession>A0ABD5ZX74</accession>
<evidence type="ECO:0000256" key="1">
    <source>
        <dbReference type="ARBA" id="ARBA00022490"/>
    </source>
</evidence>
<protein>
    <recommendedName>
        <fullName evidence="6">Proteasome beta subunit</fullName>
    </recommendedName>
</protein>
<dbReference type="InterPro" id="IPR029055">
    <property type="entry name" value="Ntn_hydrolases_N"/>
</dbReference>
<reference evidence="4 5" key="1">
    <citation type="journal article" date="2019" name="Int. J. Syst. Evol. Microbiol.">
        <title>The Global Catalogue of Microorganisms (GCM) 10K type strain sequencing project: providing services to taxonomists for standard genome sequencing and annotation.</title>
        <authorList>
            <consortium name="The Broad Institute Genomics Platform"/>
            <consortium name="The Broad Institute Genome Sequencing Center for Infectious Disease"/>
            <person name="Wu L."/>
            <person name="Ma J."/>
        </authorList>
    </citation>
    <scope>NUCLEOTIDE SEQUENCE [LARGE SCALE GENOMIC DNA]</scope>
    <source>
        <strain evidence="4 5">GX21</strain>
    </source>
</reference>
<dbReference type="SUPFAM" id="SSF56235">
    <property type="entry name" value="N-terminal nucleophile aminohydrolases (Ntn hydrolases)"/>
    <property type="match status" value="1"/>
</dbReference>
<evidence type="ECO:0008006" key="6">
    <source>
        <dbReference type="Google" id="ProtNLM"/>
    </source>
</evidence>
<dbReference type="GO" id="GO:0000502">
    <property type="term" value="C:proteasome complex"/>
    <property type="evidence" value="ECO:0007669"/>
    <property type="project" value="UniProtKB-ARBA"/>
</dbReference>